<dbReference type="InterPro" id="IPR000823">
    <property type="entry name" value="Peroxidase_pln"/>
</dbReference>
<feature type="active site" description="Proton acceptor" evidence="13">
    <location>
        <position position="117"/>
    </location>
</feature>
<dbReference type="GO" id="GO:0046872">
    <property type="term" value="F:metal ion binding"/>
    <property type="evidence" value="ECO:0007669"/>
    <property type="project" value="UniProtKB-UniRule"/>
</dbReference>
<evidence type="ECO:0000256" key="5">
    <source>
        <dbReference type="ARBA" id="ARBA00022559"/>
    </source>
</evidence>
<feature type="disulfide bond" evidence="17">
    <location>
        <begin position="168"/>
        <end position="332"/>
    </location>
</feature>
<dbReference type="InterPro" id="IPR002016">
    <property type="entry name" value="Haem_peroxidase"/>
</dbReference>
<proteinExistence type="inferred from homology"/>
<dbReference type="InterPro" id="IPR033905">
    <property type="entry name" value="Secretory_peroxidase"/>
</dbReference>
<accession>A0AAW1LHQ1</accession>
<dbReference type="GO" id="GO:0042744">
    <property type="term" value="P:hydrogen peroxide catabolic process"/>
    <property type="evidence" value="ECO:0007669"/>
    <property type="project" value="UniProtKB-KW"/>
</dbReference>
<keyword evidence="7 15" id="KW-0479">Metal-binding</keyword>
<feature type="disulfide bond" evidence="17">
    <location>
        <begin position="119"/>
        <end position="124"/>
    </location>
</feature>
<evidence type="ECO:0000256" key="11">
    <source>
        <dbReference type="ARBA" id="ARBA00023157"/>
    </source>
</evidence>
<keyword evidence="8 15" id="KW-0106">Calcium</keyword>
<organism evidence="21 22">
    <name type="scientific">Saponaria officinalis</name>
    <name type="common">Common soapwort</name>
    <name type="synonym">Lychnis saponaria</name>
    <dbReference type="NCBI Taxonomy" id="3572"/>
    <lineage>
        <taxon>Eukaryota</taxon>
        <taxon>Viridiplantae</taxon>
        <taxon>Streptophyta</taxon>
        <taxon>Embryophyta</taxon>
        <taxon>Tracheophyta</taxon>
        <taxon>Spermatophyta</taxon>
        <taxon>Magnoliopsida</taxon>
        <taxon>eudicotyledons</taxon>
        <taxon>Gunneridae</taxon>
        <taxon>Pentapetalae</taxon>
        <taxon>Caryophyllales</taxon>
        <taxon>Caryophyllaceae</taxon>
        <taxon>Caryophylleae</taxon>
        <taxon>Saponaria</taxon>
    </lineage>
</organism>
<sequence>MSLLYQLKFLLLISTMSIVGECLGYDQPPHTEARTHRNRHRVPKPSYRSMDLSTGTGIDPPLPSPVGRSSSDFKVGFYEGKCFDKGVDVEGIISSEVEARFDIDPSLLPGLLRLQFHDCFVHGCDASILIDGNTTEKSASPNRSVRGYEFIEAIKLAVETKCPGVVSCADIIAIATKVLIKLGGGPDYPIQTGRRDGLVSRADDADDLPSPFLSVDEVIEAFAAKNFSTAEMVVLLGCHTVGIAHCRFISDRLYPGPRSSNRVDNSFFTQIVKQKGVLPIDQELARDPQTQAIVQQLSLNATLFNIELANAMLKLQALDILTGEQGEVRKVCGRVN</sequence>
<feature type="binding site" evidence="15">
    <location>
        <position position="127"/>
    </location>
    <ligand>
        <name>Ca(2+)</name>
        <dbReference type="ChEBI" id="CHEBI:29108"/>
        <label>1</label>
    </ligand>
</feature>
<feature type="binding site" evidence="15">
    <location>
        <position position="136"/>
    </location>
    <ligand>
        <name>Ca(2+)</name>
        <dbReference type="ChEBI" id="CHEBI:29108"/>
        <label>1</label>
    </ligand>
</feature>
<evidence type="ECO:0000256" key="4">
    <source>
        <dbReference type="ARBA" id="ARBA00022525"/>
    </source>
</evidence>
<dbReference type="Pfam" id="PF00141">
    <property type="entry name" value="peroxidase"/>
    <property type="match status" value="1"/>
</dbReference>
<dbReference type="GO" id="GO:0140825">
    <property type="term" value="F:lactoperoxidase activity"/>
    <property type="evidence" value="ECO:0007669"/>
    <property type="project" value="UniProtKB-EC"/>
</dbReference>
<keyword evidence="22" id="KW-1185">Reference proteome</keyword>
<feature type="domain" description="Plant heme peroxidase family profile" evidence="20">
    <location>
        <begin position="72"/>
        <end position="336"/>
    </location>
</feature>
<dbReference type="CDD" id="cd00693">
    <property type="entry name" value="secretory_peroxidase"/>
    <property type="match status" value="1"/>
</dbReference>
<name>A0AAW1LHQ1_SAPOF</name>
<evidence type="ECO:0000256" key="1">
    <source>
        <dbReference type="ARBA" id="ARBA00000189"/>
    </source>
</evidence>
<feature type="signal peptide" evidence="18">
    <location>
        <begin position="1"/>
        <end position="24"/>
    </location>
</feature>
<comment type="cofactor">
    <cofactor evidence="15 18">
        <name>Ca(2+)</name>
        <dbReference type="ChEBI" id="CHEBI:29108"/>
    </cofactor>
    <text evidence="15 18">Binds 2 calcium ions per subunit.</text>
</comment>
<evidence type="ECO:0000313" key="22">
    <source>
        <dbReference type="Proteomes" id="UP001443914"/>
    </source>
</evidence>
<dbReference type="EC" id="1.11.1.7" evidence="3 18"/>
<comment type="subcellular location">
    <subcellularLocation>
        <location evidence="18">Secreted</location>
    </subcellularLocation>
</comment>
<protein>
    <recommendedName>
        <fullName evidence="3 18">Peroxidase</fullName>
        <ecNumber evidence="3 18">1.11.1.7</ecNumber>
    </recommendedName>
</protein>
<evidence type="ECO:0000256" key="9">
    <source>
        <dbReference type="ARBA" id="ARBA00023002"/>
    </source>
</evidence>
<keyword evidence="9 18" id="KW-0560">Oxidoreductase</keyword>
<keyword evidence="18" id="KW-0732">Signal</keyword>
<dbReference type="PANTHER" id="PTHR31517">
    <property type="match status" value="1"/>
</dbReference>
<evidence type="ECO:0000256" key="13">
    <source>
        <dbReference type="PIRSR" id="PIRSR600823-1"/>
    </source>
</evidence>
<dbReference type="Gene3D" id="1.10.520.10">
    <property type="match status" value="2"/>
</dbReference>
<comment type="function">
    <text evidence="2">Removal of H(2)O(2), oxidation of toxic reductants, biosynthesis and degradation of lignin, suberization, auxin catabolism, response to environmental stresses such as wounding, pathogen attack and oxidative stress. These functions might be dependent on each isozyme/isoform in each plant tissue.</text>
</comment>
<evidence type="ECO:0000256" key="16">
    <source>
        <dbReference type="PIRSR" id="PIRSR600823-4"/>
    </source>
</evidence>
<evidence type="ECO:0000256" key="2">
    <source>
        <dbReference type="ARBA" id="ARBA00002322"/>
    </source>
</evidence>
<dbReference type="Gene3D" id="1.10.420.10">
    <property type="entry name" value="Peroxidase, domain 2"/>
    <property type="match status" value="2"/>
</dbReference>
<evidence type="ECO:0000256" key="18">
    <source>
        <dbReference type="RuleBase" id="RU362060"/>
    </source>
</evidence>
<evidence type="ECO:0000256" key="6">
    <source>
        <dbReference type="ARBA" id="ARBA00022617"/>
    </source>
</evidence>
<keyword evidence="12 18" id="KW-0376">Hydrogen peroxide</keyword>
<feature type="binding site" evidence="15">
    <location>
        <position position="240"/>
    </location>
    <ligand>
        <name>Ca(2+)</name>
        <dbReference type="ChEBI" id="CHEBI:29108"/>
        <label>2</label>
    </ligand>
</feature>
<reference evidence="21" key="1">
    <citation type="submission" date="2024-03" db="EMBL/GenBank/DDBJ databases">
        <title>WGS assembly of Saponaria officinalis var. Norfolk2.</title>
        <authorList>
            <person name="Jenkins J."/>
            <person name="Shu S."/>
            <person name="Grimwood J."/>
            <person name="Barry K."/>
            <person name="Goodstein D."/>
            <person name="Schmutz J."/>
            <person name="Leebens-Mack J."/>
            <person name="Osbourn A."/>
        </authorList>
    </citation>
    <scope>NUCLEOTIDE SEQUENCE [LARGE SCALE GENOMIC DNA]</scope>
    <source>
        <strain evidence="21">JIC</strain>
    </source>
</reference>
<dbReference type="PRINTS" id="PR00458">
    <property type="entry name" value="PEROXIDASE"/>
</dbReference>
<dbReference type="PROSITE" id="PS50873">
    <property type="entry name" value="PEROXIDASE_4"/>
    <property type="match status" value="1"/>
</dbReference>
<dbReference type="InterPro" id="IPR010255">
    <property type="entry name" value="Haem_peroxidase_sf"/>
</dbReference>
<evidence type="ECO:0000259" key="20">
    <source>
        <dbReference type="PROSITE" id="PS50873"/>
    </source>
</evidence>
<feature type="chain" id="PRO_5043094807" description="Peroxidase" evidence="18">
    <location>
        <begin position="25"/>
        <end position="336"/>
    </location>
</feature>
<dbReference type="PANTHER" id="PTHR31517:SF59">
    <property type="entry name" value="PEROXIDASE"/>
    <property type="match status" value="1"/>
</dbReference>
<dbReference type="PRINTS" id="PR00461">
    <property type="entry name" value="PLPEROXIDASE"/>
</dbReference>
<dbReference type="EMBL" id="JBDFQZ010000004">
    <property type="protein sequence ID" value="KAK9734559.1"/>
    <property type="molecule type" value="Genomic_DNA"/>
</dbReference>
<feature type="binding site" description="axial binding residue" evidence="15">
    <location>
        <position position="239"/>
    </location>
    <ligand>
        <name>heme b</name>
        <dbReference type="ChEBI" id="CHEBI:60344"/>
    </ligand>
    <ligandPart>
        <name>Fe</name>
        <dbReference type="ChEBI" id="CHEBI:18248"/>
    </ligandPart>
</feature>
<comment type="cofactor">
    <cofactor evidence="15 18">
        <name>heme b</name>
        <dbReference type="ChEBI" id="CHEBI:60344"/>
    </cofactor>
    <text evidence="15 18">Binds 1 heme b (iron(II)-protoporphyrin IX) group per subunit.</text>
</comment>
<comment type="catalytic activity">
    <reaction evidence="1 18">
        <text>2 a phenolic donor + H2O2 = 2 a phenolic radical donor + 2 H2O</text>
        <dbReference type="Rhea" id="RHEA:56136"/>
        <dbReference type="ChEBI" id="CHEBI:15377"/>
        <dbReference type="ChEBI" id="CHEBI:16240"/>
        <dbReference type="ChEBI" id="CHEBI:139520"/>
        <dbReference type="ChEBI" id="CHEBI:139521"/>
        <dbReference type="EC" id="1.11.1.7"/>
    </reaction>
</comment>
<evidence type="ECO:0000256" key="14">
    <source>
        <dbReference type="PIRSR" id="PIRSR600823-2"/>
    </source>
</evidence>
<evidence type="ECO:0000256" key="15">
    <source>
        <dbReference type="PIRSR" id="PIRSR600823-3"/>
    </source>
</evidence>
<dbReference type="AlphaFoldDB" id="A0AAW1LHQ1"/>
<feature type="binding site" evidence="14">
    <location>
        <position position="209"/>
    </location>
    <ligand>
        <name>substrate</name>
    </ligand>
</feature>
<feature type="binding site" evidence="15">
    <location>
        <position position="264"/>
    </location>
    <ligand>
        <name>Ca(2+)</name>
        <dbReference type="ChEBI" id="CHEBI:29108"/>
        <label>2</label>
    </ligand>
</feature>
<evidence type="ECO:0000256" key="12">
    <source>
        <dbReference type="ARBA" id="ARBA00023324"/>
    </source>
</evidence>
<dbReference type="GO" id="GO:0020037">
    <property type="term" value="F:heme binding"/>
    <property type="evidence" value="ECO:0007669"/>
    <property type="project" value="UniProtKB-UniRule"/>
</dbReference>
<keyword evidence="6 18" id="KW-0349">Heme</keyword>
<keyword evidence="11 17" id="KW-1015">Disulfide bond</keyword>
<evidence type="ECO:0000256" key="17">
    <source>
        <dbReference type="PIRSR" id="PIRSR600823-5"/>
    </source>
</evidence>
<feature type="binding site" evidence="15">
    <location>
        <position position="118"/>
    </location>
    <ligand>
        <name>Ca(2+)</name>
        <dbReference type="ChEBI" id="CHEBI:29108"/>
        <label>1</label>
    </ligand>
</feature>
<evidence type="ECO:0000256" key="19">
    <source>
        <dbReference type="SAM" id="MobiDB-lite"/>
    </source>
</evidence>
<feature type="binding site" evidence="15">
    <location>
        <position position="121"/>
    </location>
    <ligand>
        <name>Ca(2+)</name>
        <dbReference type="ChEBI" id="CHEBI:29108"/>
        <label>1</label>
    </ligand>
</feature>
<feature type="binding site" evidence="15">
    <location>
        <position position="123"/>
    </location>
    <ligand>
        <name>Ca(2+)</name>
        <dbReference type="ChEBI" id="CHEBI:29108"/>
        <label>1</label>
    </ligand>
</feature>
<feature type="site" description="Transition state stabilizer" evidence="16">
    <location>
        <position position="113"/>
    </location>
</feature>
<evidence type="ECO:0000256" key="3">
    <source>
        <dbReference type="ARBA" id="ARBA00012313"/>
    </source>
</evidence>
<evidence type="ECO:0000313" key="21">
    <source>
        <dbReference type="EMBL" id="KAK9734559.1"/>
    </source>
</evidence>
<gene>
    <name evidence="21" type="ORF">RND81_04G148300</name>
</gene>
<feature type="disulfide bond" evidence="17">
    <location>
        <begin position="82"/>
        <end position="162"/>
    </location>
</feature>
<dbReference type="SUPFAM" id="SSF48113">
    <property type="entry name" value="Heme-dependent peroxidases"/>
    <property type="match status" value="1"/>
</dbReference>
<evidence type="ECO:0000256" key="10">
    <source>
        <dbReference type="ARBA" id="ARBA00023004"/>
    </source>
</evidence>
<feature type="region of interest" description="Disordered" evidence="19">
    <location>
        <begin position="30"/>
        <end position="65"/>
    </location>
</feature>
<dbReference type="Proteomes" id="UP001443914">
    <property type="component" value="Unassembled WGS sequence"/>
</dbReference>
<dbReference type="GO" id="GO:0005576">
    <property type="term" value="C:extracellular region"/>
    <property type="evidence" value="ECO:0007669"/>
    <property type="project" value="UniProtKB-SubCell"/>
</dbReference>
<keyword evidence="4 18" id="KW-0964">Secreted</keyword>
<comment type="caution">
    <text evidence="21">The sequence shown here is derived from an EMBL/GenBank/DDBJ whole genome shotgun (WGS) entry which is preliminary data.</text>
</comment>
<keyword evidence="10 15" id="KW-0408">Iron</keyword>
<keyword evidence="5 18" id="KW-0575">Peroxidase</keyword>
<evidence type="ECO:0000256" key="7">
    <source>
        <dbReference type="ARBA" id="ARBA00022723"/>
    </source>
</evidence>
<dbReference type="GO" id="GO:0006979">
    <property type="term" value="P:response to oxidative stress"/>
    <property type="evidence" value="ECO:0007669"/>
    <property type="project" value="UniProtKB-UniRule"/>
</dbReference>
<feature type="binding site" evidence="15">
    <location>
        <position position="125"/>
    </location>
    <ligand>
        <name>Ca(2+)</name>
        <dbReference type="ChEBI" id="CHEBI:29108"/>
        <label>1</label>
    </ligand>
</feature>
<comment type="similarity">
    <text evidence="18">Belongs to the peroxidase family. Classical plant (class III) peroxidase subfamily.</text>
</comment>
<evidence type="ECO:0000256" key="8">
    <source>
        <dbReference type="ARBA" id="ARBA00022837"/>
    </source>
</evidence>